<dbReference type="GO" id="GO:0005524">
    <property type="term" value="F:ATP binding"/>
    <property type="evidence" value="ECO:0007669"/>
    <property type="project" value="UniProtKB-KW"/>
</dbReference>
<reference evidence="5 6" key="1">
    <citation type="submission" date="2017-07" db="EMBL/GenBank/DDBJ databases">
        <title>Genome Sequence of Antarctobacter heliothermus Strain SMS3 Isolated from a culture of the Diatom Skeletonema marinoi.</title>
        <authorList>
            <person name="Topel M."/>
            <person name="Pinder M.I.M."/>
            <person name="Johansson O.N."/>
            <person name="Kourtchenko O."/>
            <person name="Godhe A."/>
            <person name="Clarke A.K."/>
        </authorList>
    </citation>
    <scope>NUCLEOTIDE SEQUENCE [LARGE SCALE GENOMIC DNA]</scope>
    <source>
        <strain evidence="5 6">SMS3</strain>
        <plasmid evidence="6">Plasmid psms3-3</plasmid>
    </source>
</reference>
<dbReference type="InterPro" id="IPR050093">
    <property type="entry name" value="ABC_SmlMolc_Importer"/>
</dbReference>
<dbReference type="FunFam" id="3.40.50.300:FF:000133">
    <property type="entry name" value="Spermidine/putrescine import ATP-binding protein PotA"/>
    <property type="match status" value="1"/>
</dbReference>
<keyword evidence="1" id="KW-0813">Transport</keyword>
<accession>A0A222EBZ3</accession>
<organism evidence="5 6">
    <name type="scientific">Antarctobacter heliothermus</name>
    <dbReference type="NCBI Taxonomy" id="74033"/>
    <lineage>
        <taxon>Bacteria</taxon>
        <taxon>Pseudomonadati</taxon>
        <taxon>Pseudomonadota</taxon>
        <taxon>Alphaproteobacteria</taxon>
        <taxon>Rhodobacterales</taxon>
        <taxon>Roseobacteraceae</taxon>
        <taxon>Antarctobacter</taxon>
    </lineage>
</organism>
<dbReference type="InterPro" id="IPR003593">
    <property type="entry name" value="AAA+_ATPase"/>
</dbReference>
<name>A0A222EBZ3_9RHOB</name>
<dbReference type="PANTHER" id="PTHR42781">
    <property type="entry name" value="SPERMIDINE/PUTRESCINE IMPORT ATP-BINDING PROTEIN POTA"/>
    <property type="match status" value="1"/>
</dbReference>
<dbReference type="OrthoDB" id="9802264at2"/>
<dbReference type="PROSITE" id="PS00211">
    <property type="entry name" value="ABC_TRANSPORTER_1"/>
    <property type="match status" value="1"/>
</dbReference>
<protein>
    <submittedName>
        <fullName evidence="5">Glycerol-3-phosphate transporter ATP-binding subunit</fullName>
    </submittedName>
</protein>
<geneLocation type="plasmid" evidence="6">
    <name>psms3-3</name>
</geneLocation>
<keyword evidence="2" id="KW-0547">Nucleotide-binding</keyword>
<dbReference type="AlphaFoldDB" id="A0A222EBZ3"/>
<keyword evidence="5" id="KW-0614">Plasmid</keyword>
<feature type="domain" description="ABC transporter" evidence="4">
    <location>
        <begin position="27"/>
        <end position="257"/>
    </location>
</feature>
<evidence type="ECO:0000256" key="3">
    <source>
        <dbReference type="ARBA" id="ARBA00022840"/>
    </source>
</evidence>
<dbReference type="PANTHER" id="PTHR42781:SF4">
    <property type="entry name" value="SPERMIDINE_PUTRESCINE IMPORT ATP-BINDING PROTEIN POTA"/>
    <property type="match status" value="1"/>
</dbReference>
<dbReference type="Gene3D" id="3.40.50.300">
    <property type="entry name" value="P-loop containing nucleotide triphosphate hydrolases"/>
    <property type="match status" value="1"/>
</dbReference>
<dbReference type="InterPro" id="IPR017871">
    <property type="entry name" value="ABC_transporter-like_CS"/>
</dbReference>
<dbReference type="RefSeq" id="WP_094037772.1">
    <property type="nucleotide sequence ID" value="NZ_CP022543.1"/>
</dbReference>
<evidence type="ECO:0000259" key="4">
    <source>
        <dbReference type="PROSITE" id="PS50893"/>
    </source>
</evidence>
<dbReference type="GO" id="GO:0032991">
    <property type="term" value="C:protein-containing complex"/>
    <property type="evidence" value="ECO:0007669"/>
    <property type="project" value="UniProtKB-ARBA"/>
</dbReference>
<dbReference type="SUPFAM" id="SSF52540">
    <property type="entry name" value="P-loop containing nucleoside triphosphate hydrolases"/>
    <property type="match status" value="1"/>
</dbReference>
<proteinExistence type="predicted"/>
<dbReference type="GO" id="GO:0016887">
    <property type="term" value="F:ATP hydrolysis activity"/>
    <property type="evidence" value="ECO:0007669"/>
    <property type="project" value="InterPro"/>
</dbReference>
<dbReference type="PROSITE" id="PS50893">
    <property type="entry name" value="ABC_TRANSPORTER_2"/>
    <property type="match status" value="1"/>
</dbReference>
<gene>
    <name evidence="5" type="ORF">ANTHELSMS3_04612</name>
</gene>
<dbReference type="GO" id="GO:0015847">
    <property type="term" value="P:putrescine transport"/>
    <property type="evidence" value="ECO:0007669"/>
    <property type="project" value="UniProtKB-ARBA"/>
</dbReference>
<keyword evidence="3 5" id="KW-0067">ATP-binding</keyword>
<dbReference type="InterPro" id="IPR003439">
    <property type="entry name" value="ABC_transporter-like_ATP-bd"/>
</dbReference>
<dbReference type="Proteomes" id="UP000203589">
    <property type="component" value="Plasmid pSMS3-3"/>
</dbReference>
<dbReference type="SMART" id="SM00382">
    <property type="entry name" value="AAA"/>
    <property type="match status" value="1"/>
</dbReference>
<evidence type="ECO:0000256" key="1">
    <source>
        <dbReference type="ARBA" id="ARBA00022448"/>
    </source>
</evidence>
<dbReference type="Pfam" id="PF00005">
    <property type="entry name" value="ABC_tran"/>
    <property type="match status" value="1"/>
</dbReference>
<evidence type="ECO:0000313" key="6">
    <source>
        <dbReference type="Proteomes" id="UP000203589"/>
    </source>
</evidence>
<sequence>MFDERNQMTDTKLKPQGVNSLASPEMLKIENVGLRYGDVTALDEINLDVCAREFVALLGPSGCGKTSLLRSIAGFNLPQEGRIVLNGKDVADLQPRQRNIGIVFQNYALFPHMTVRKNVGFGLECRRLSTSEIDTRSLAALDKVRLAEFADRRPRELSGGQQQRVALARAIAFEPSLLLLDEPLGALDKQLRSRMQFELKELQRSLGITAIFVTHDQDEAVAMADRIVVMRDGRIQQIATPYELFARPATAWVGKFIDAGNLLSGEVRADGDRWSVQLPGGFTAGAKAPTGVDRARAKLLLPAHHLEVTTTPEATPYRVVSIRPNGMALDLLIACGELQLRAQLPINRLGDFDVGDSVRLAAAPGGGTWLPDD</sequence>
<dbReference type="KEGG" id="aht:ANTHELSMS3_04612"/>
<dbReference type="EMBL" id="CP022543">
    <property type="protein sequence ID" value="ASP23713.1"/>
    <property type="molecule type" value="Genomic_DNA"/>
</dbReference>
<keyword evidence="6" id="KW-1185">Reference proteome</keyword>
<evidence type="ECO:0000313" key="5">
    <source>
        <dbReference type="EMBL" id="ASP23713.1"/>
    </source>
</evidence>
<evidence type="ECO:0000256" key="2">
    <source>
        <dbReference type="ARBA" id="ARBA00022741"/>
    </source>
</evidence>
<dbReference type="GO" id="GO:0005886">
    <property type="term" value="C:plasma membrane"/>
    <property type="evidence" value="ECO:0007669"/>
    <property type="project" value="UniProtKB-ARBA"/>
</dbReference>
<dbReference type="InterPro" id="IPR027417">
    <property type="entry name" value="P-loop_NTPase"/>
</dbReference>